<comment type="caution">
    <text evidence="2">The sequence shown here is derived from an EMBL/GenBank/DDBJ whole genome shotgun (WGS) entry which is preliminary data.</text>
</comment>
<gene>
    <name evidence="2" type="ORF">ACFPYI_00030</name>
</gene>
<dbReference type="GO" id="GO:0004519">
    <property type="term" value="F:endonuclease activity"/>
    <property type="evidence" value="ECO:0007669"/>
    <property type="project" value="UniProtKB-KW"/>
</dbReference>
<dbReference type="InterPro" id="IPR041025">
    <property type="entry name" value="HNH_repeat"/>
</dbReference>
<dbReference type="EMBL" id="JBHSQH010000001">
    <property type="protein sequence ID" value="MFC5969707.1"/>
    <property type="molecule type" value="Genomic_DNA"/>
</dbReference>
<reference evidence="2 3" key="1">
    <citation type="journal article" date="2019" name="Int. J. Syst. Evol. Microbiol.">
        <title>The Global Catalogue of Microorganisms (GCM) 10K type strain sequencing project: providing services to taxonomists for standard genome sequencing and annotation.</title>
        <authorList>
            <consortium name="The Broad Institute Genomics Platform"/>
            <consortium name="The Broad Institute Genome Sequencing Center for Infectious Disease"/>
            <person name="Wu L."/>
            <person name="Ma J."/>
        </authorList>
    </citation>
    <scope>NUCLEOTIDE SEQUENCE [LARGE SCALE GENOMIC DNA]</scope>
    <source>
        <strain evidence="2 3">CGMCC 1.12543</strain>
    </source>
</reference>
<sequence>MQVSTETLLTDLSRLEESLGRTPTANDVIRDSDHSVNTYYKRFGHQWSAVVRSYEDWKESGELPPEPEPFDWRSLHGNESTHIR</sequence>
<keyword evidence="2" id="KW-0255">Endonuclease</keyword>
<dbReference type="Pfam" id="PF18780">
    <property type="entry name" value="HNH_repeat"/>
    <property type="match status" value="1"/>
</dbReference>
<feature type="compositionally biased region" description="Basic and acidic residues" evidence="1">
    <location>
        <begin position="70"/>
        <end position="84"/>
    </location>
</feature>
<keyword evidence="2" id="KW-0378">Hydrolase</keyword>
<keyword evidence="2" id="KW-0540">Nuclease</keyword>
<name>A0ABD5RH77_9EURY</name>
<keyword evidence="3" id="KW-1185">Reference proteome</keyword>
<organism evidence="2 3">
    <name type="scientific">Halomarina salina</name>
    <dbReference type="NCBI Taxonomy" id="1872699"/>
    <lineage>
        <taxon>Archaea</taxon>
        <taxon>Methanobacteriati</taxon>
        <taxon>Methanobacteriota</taxon>
        <taxon>Stenosarchaea group</taxon>
        <taxon>Halobacteria</taxon>
        <taxon>Halobacteriales</taxon>
        <taxon>Natronomonadaceae</taxon>
        <taxon>Halomarina</taxon>
    </lineage>
</organism>
<feature type="region of interest" description="Disordered" evidence="1">
    <location>
        <begin position="58"/>
        <end position="84"/>
    </location>
</feature>
<evidence type="ECO:0000256" key="1">
    <source>
        <dbReference type="SAM" id="MobiDB-lite"/>
    </source>
</evidence>
<evidence type="ECO:0000313" key="2">
    <source>
        <dbReference type="EMBL" id="MFC5969707.1"/>
    </source>
</evidence>
<dbReference type="AlphaFoldDB" id="A0ABD5RH77"/>
<proteinExistence type="predicted"/>
<accession>A0ABD5RH77</accession>
<dbReference type="RefSeq" id="WP_368409031.1">
    <property type="nucleotide sequence ID" value="NZ_JALLGW010000001.1"/>
</dbReference>
<dbReference type="Proteomes" id="UP001596099">
    <property type="component" value="Unassembled WGS sequence"/>
</dbReference>
<evidence type="ECO:0000313" key="3">
    <source>
        <dbReference type="Proteomes" id="UP001596099"/>
    </source>
</evidence>
<protein>
    <submittedName>
        <fullName evidence="2">Homing endonuclease associated repeat-containing protein</fullName>
    </submittedName>
</protein>